<dbReference type="InterPro" id="IPR057666">
    <property type="entry name" value="DrpA_SLOG"/>
</dbReference>
<dbReference type="GO" id="GO:0009294">
    <property type="term" value="P:DNA-mediated transformation"/>
    <property type="evidence" value="ECO:0007669"/>
    <property type="project" value="InterPro"/>
</dbReference>
<organism evidence="4 5">
    <name type="scientific">Histidinibacterium lentulum</name>
    <dbReference type="NCBI Taxonomy" id="2480588"/>
    <lineage>
        <taxon>Bacteria</taxon>
        <taxon>Pseudomonadati</taxon>
        <taxon>Pseudomonadota</taxon>
        <taxon>Alphaproteobacteria</taxon>
        <taxon>Rhodobacterales</taxon>
        <taxon>Paracoccaceae</taxon>
        <taxon>Histidinibacterium</taxon>
    </lineage>
</organism>
<comment type="caution">
    <text evidence="4">The sequence shown here is derived from an EMBL/GenBank/DDBJ whole genome shotgun (WGS) entry which is preliminary data.</text>
</comment>
<dbReference type="InterPro" id="IPR041614">
    <property type="entry name" value="DprA_WH"/>
</dbReference>
<evidence type="ECO:0000256" key="1">
    <source>
        <dbReference type="ARBA" id="ARBA00006525"/>
    </source>
</evidence>
<evidence type="ECO:0000313" key="4">
    <source>
        <dbReference type="EMBL" id="ROT98986.1"/>
    </source>
</evidence>
<feature type="domain" description="Smf/DprA SLOG" evidence="2">
    <location>
        <begin position="91"/>
        <end position="294"/>
    </location>
</feature>
<dbReference type="Gene3D" id="1.10.10.10">
    <property type="entry name" value="Winged helix-like DNA-binding domain superfamily/Winged helix DNA-binding domain"/>
    <property type="match status" value="1"/>
</dbReference>
<evidence type="ECO:0000313" key="5">
    <source>
        <dbReference type="Proteomes" id="UP000268016"/>
    </source>
</evidence>
<dbReference type="Gene3D" id="3.40.50.450">
    <property type="match status" value="1"/>
</dbReference>
<dbReference type="RefSeq" id="WP_123643166.1">
    <property type="nucleotide sequence ID" value="NZ_ML119088.1"/>
</dbReference>
<comment type="similarity">
    <text evidence="1">Belongs to the DprA/Smf family.</text>
</comment>
<dbReference type="NCBIfam" id="TIGR00732">
    <property type="entry name" value="dprA"/>
    <property type="match status" value="1"/>
</dbReference>
<dbReference type="PANTHER" id="PTHR43022:SF1">
    <property type="entry name" value="PROTEIN SMF"/>
    <property type="match status" value="1"/>
</dbReference>
<gene>
    <name evidence="4" type="primary">dprA</name>
    <name evidence="4" type="ORF">EAT49_15270</name>
</gene>
<protein>
    <submittedName>
        <fullName evidence="4">DNA-protecting protein DprA</fullName>
    </submittedName>
</protein>
<dbReference type="AlphaFoldDB" id="A0A3N2QUV8"/>
<accession>A0A3N2QUV8</accession>
<dbReference type="Pfam" id="PF21102">
    <property type="entry name" value="DprA_N"/>
    <property type="match status" value="1"/>
</dbReference>
<proteinExistence type="inferred from homology"/>
<dbReference type="PANTHER" id="PTHR43022">
    <property type="entry name" value="PROTEIN SMF"/>
    <property type="match status" value="1"/>
</dbReference>
<dbReference type="EMBL" id="RDRB01000008">
    <property type="protein sequence ID" value="ROT98986.1"/>
    <property type="molecule type" value="Genomic_DNA"/>
</dbReference>
<reference evidence="4 5" key="1">
    <citation type="submission" date="2018-10" db="EMBL/GenBank/DDBJ databases">
        <title>Histidinibacterium lentulum gen. nov., sp. nov., a marine bacterium from the culture broth of Picochlorum sp. 122.</title>
        <authorList>
            <person name="Wang G."/>
        </authorList>
    </citation>
    <scope>NUCLEOTIDE SEQUENCE [LARGE SCALE GENOMIC DNA]</scope>
    <source>
        <strain evidence="4 5">B17</strain>
    </source>
</reference>
<dbReference type="Pfam" id="PF17782">
    <property type="entry name" value="WHD_DprA"/>
    <property type="match status" value="1"/>
</dbReference>
<dbReference type="Pfam" id="PF02481">
    <property type="entry name" value="DNA_processg_A"/>
    <property type="match status" value="1"/>
</dbReference>
<dbReference type="InterPro" id="IPR036388">
    <property type="entry name" value="WH-like_DNA-bd_sf"/>
</dbReference>
<sequence>MTEDPTSSLSPRTPPATEEDRLIWLRLLRSRRVGPTTFHRLLADHGSAAAALEALPGIAAQAGVPDYRPCPAAVAGAELRAARRAGAVPLFHGAPDYPAALAGIVDAPPLLWTRGRTSLLARPMVALVGARSASSLGLRMARRLAADLGAAGIAVVSGLARGIDAAAHAAALETGTVAVLAGGIDVVYPPENLGLSDSIAREGLLLTEQPPGLEPRARHFPARNRIVSGLAGVVVVVEAAERSGSLITARTALDQGREVAAVPGHPMDGRAAGSNRLIRDGAALVRSAEDVLALLSPADTGPRQARLPLEQGAPAQAAMPPAPPPQRRPLLRDVAALHRRILDRLGPSPLAEDQLIRDLAAAPGEVTPALTELELDGRIARTPGGFLSRLG</sequence>
<dbReference type="OrthoDB" id="9785707at2"/>
<dbReference type="Proteomes" id="UP000268016">
    <property type="component" value="Unassembled WGS sequence"/>
</dbReference>
<dbReference type="InterPro" id="IPR003488">
    <property type="entry name" value="DprA"/>
</dbReference>
<dbReference type="SUPFAM" id="SSF102405">
    <property type="entry name" value="MCP/YpsA-like"/>
    <property type="match status" value="1"/>
</dbReference>
<evidence type="ECO:0000259" key="3">
    <source>
        <dbReference type="Pfam" id="PF17782"/>
    </source>
</evidence>
<name>A0A3N2QUV8_9RHOB</name>
<feature type="domain" description="DprA winged helix" evidence="3">
    <location>
        <begin position="327"/>
        <end position="385"/>
    </location>
</feature>
<evidence type="ECO:0000259" key="2">
    <source>
        <dbReference type="Pfam" id="PF02481"/>
    </source>
</evidence>
<keyword evidence="5" id="KW-1185">Reference proteome</keyword>